<dbReference type="EMBL" id="JAAGLQ010000129">
    <property type="protein sequence ID" value="NEA15118.1"/>
    <property type="molecule type" value="Genomic_DNA"/>
</dbReference>
<gene>
    <name evidence="2" type="ORF">G3I29_06150</name>
</gene>
<organism evidence="2 3">
    <name type="scientific">Streptomyces halstedii</name>
    <dbReference type="NCBI Taxonomy" id="1944"/>
    <lineage>
        <taxon>Bacteria</taxon>
        <taxon>Bacillati</taxon>
        <taxon>Actinomycetota</taxon>
        <taxon>Actinomycetes</taxon>
        <taxon>Kitasatosporales</taxon>
        <taxon>Streptomycetaceae</taxon>
        <taxon>Streptomyces</taxon>
    </lineage>
</organism>
<evidence type="ECO:0000313" key="3">
    <source>
        <dbReference type="Proteomes" id="UP000471293"/>
    </source>
</evidence>
<dbReference type="RefSeq" id="WP_164342881.1">
    <property type="nucleotide sequence ID" value="NZ_JAAGLQ010000129.1"/>
</dbReference>
<proteinExistence type="predicted"/>
<feature type="region of interest" description="Disordered" evidence="1">
    <location>
        <begin position="66"/>
        <end position="88"/>
    </location>
</feature>
<protein>
    <submittedName>
        <fullName evidence="2">DUF5133 domain-containing protein</fullName>
    </submittedName>
</protein>
<name>A0A6N9TUR3_STRHA</name>
<dbReference type="Proteomes" id="UP000471293">
    <property type="component" value="Unassembled WGS sequence"/>
</dbReference>
<dbReference type="AlphaFoldDB" id="A0A6N9TUR3"/>
<comment type="caution">
    <text evidence="2">The sequence shown here is derived from an EMBL/GenBank/DDBJ whole genome shotgun (WGS) entry which is preliminary data.</text>
</comment>
<dbReference type="InterPro" id="IPR033457">
    <property type="entry name" value="DUF5133"/>
</dbReference>
<reference evidence="2 3" key="1">
    <citation type="submission" date="2020-01" db="EMBL/GenBank/DDBJ databases">
        <title>Insect and environment-associated Actinomycetes.</title>
        <authorList>
            <person name="Currrie C."/>
            <person name="Chevrette M."/>
            <person name="Carlson C."/>
            <person name="Stubbendieck R."/>
            <person name="Wendt-Pienkowski E."/>
        </authorList>
    </citation>
    <scope>NUCLEOTIDE SEQUENCE [LARGE SCALE GENOMIC DNA]</scope>
    <source>
        <strain evidence="2 3">SID11342</strain>
    </source>
</reference>
<sequence>MLMANPATLRKLVKRYEALRSAHARLGTSESGRHLEDVSYTLCVTTGTRTVPDALIAAETQLRAVPSAGPPAAPPAAPAALAEVELTA</sequence>
<evidence type="ECO:0000256" key="1">
    <source>
        <dbReference type="SAM" id="MobiDB-lite"/>
    </source>
</evidence>
<accession>A0A6N9TUR3</accession>
<dbReference type="Pfam" id="PF17196">
    <property type="entry name" value="DUF5133"/>
    <property type="match status" value="1"/>
</dbReference>
<feature type="compositionally biased region" description="Pro residues" evidence="1">
    <location>
        <begin position="68"/>
        <end position="77"/>
    </location>
</feature>
<evidence type="ECO:0000313" key="2">
    <source>
        <dbReference type="EMBL" id="NEA15118.1"/>
    </source>
</evidence>